<dbReference type="Gene3D" id="3.40.50.300">
    <property type="entry name" value="P-loop containing nucleotide triphosphate hydrolases"/>
    <property type="match status" value="1"/>
</dbReference>
<dbReference type="InterPro" id="IPR056072">
    <property type="entry name" value="SNTX_MACPF/CDC-like_dom"/>
</dbReference>
<comment type="similarity">
    <text evidence="1">Belongs to the TRAFAC class TrmE-Era-EngA-EngB-Septin-like GTPase superfamily. Septin GTPase family.</text>
</comment>
<dbReference type="CDD" id="cd00882">
    <property type="entry name" value="Ras_like_GTPase"/>
    <property type="match status" value="1"/>
</dbReference>
<keyword evidence="1" id="KW-0547">Nucleotide-binding</keyword>
<dbReference type="InterPro" id="IPR013783">
    <property type="entry name" value="Ig-like_fold"/>
</dbReference>
<name>A0AAW0UKB6_SCYPA</name>
<evidence type="ECO:0000313" key="5">
    <source>
        <dbReference type="Proteomes" id="UP001487740"/>
    </source>
</evidence>
<dbReference type="InterPro" id="IPR048997">
    <property type="entry name" value="Stonustoxin-like_helical"/>
</dbReference>
<dbReference type="Gene3D" id="2.60.40.10">
    <property type="entry name" value="Immunoglobulins"/>
    <property type="match status" value="2"/>
</dbReference>
<dbReference type="InterPro" id="IPR030379">
    <property type="entry name" value="G_SEPTIN_dom"/>
</dbReference>
<dbReference type="InterPro" id="IPR027417">
    <property type="entry name" value="P-loop_NTPase"/>
</dbReference>
<feature type="coiled-coil region" evidence="2">
    <location>
        <begin position="1057"/>
        <end position="1084"/>
    </location>
</feature>
<evidence type="ECO:0000313" key="4">
    <source>
        <dbReference type="EMBL" id="KAK8400525.1"/>
    </source>
</evidence>
<dbReference type="Pfam" id="PF00041">
    <property type="entry name" value="fn3"/>
    <property type="match status" value="1"/>
</dbReference>
<dbReference type="GO" id="GO:0005525">
    <property type="term" value="F:GTP binding"/>
    <property type="evidence" value="ECO:0007669"/>
    <property type="project" value="UniProtKB-KW"/>
</dbReference>
<comment type="caution">
    <text evidence="4">The sequence shown here is derived from an EMBL/GenBank/DDBJ whole genome shotgun (WGS) entry which is preliminary data.</text>
</comment>
<dbReference type="Pfam" id="PF24674">
    <property type="entry name" value="MACPF_SNTX"/>
    <property type="match status" value="1"/>
</dbReference>
<protein>
    <recommendedName>
        <fullName evidence="3">Fibronectin type-III domain-containing protein</fullName>
    </recommendedName>
</protein>
<sequence length="1306" mass="148610">MASHSFLLSYTTYLPQPLCLTSRFGRLCQLASHLVRTASFKTMTGEMRVGEDERILSVAALGRPFRLGMLYDSRTEKMIPGITLWDQSTLEKRTVQQLETSDFHVLCSDSLDDKASALEVDASLKLSFLGGLVDVQGAAKYLDNRRNANNQERVTLYYKCTTKAESMTMEQLGQGKVQHPDVFDHGTATHVVTSIVYGAQAFFIFDRNQSSSDHDRKVGGDVHDIIKKIPTIQINGKGELEMSQDDKKKTEQFTCRFFGDYLLRQNPTSFSEAVKLYQELPKLLGIGGENAVPIKVQLYPLTLIDRKATKLIREISINLISETEMFFEEMHELNMKSKDILKTDAVKSFLAIQNQMQEFINLTETYKRVIQRELSVLLPRIRGGGDEERSLVDLLNKMNRSPVSVLALRSWLQAKNTQIKVLNEYIRAMADIKFATEPGDLESIVMSPKNTYCLCLTISLPSNDSQLDKMKQYCHETRTSNSCEKEDHMDIRPLQVNSIPMMEVVGVFRDFYNANESKKGVAFLVAQEFSESDVFHARVKYYKHGRMINNDYGLPSAPEKLTAMVEDTTHKSITVSWSPPKYGTSFITSYVVGCCKDATEEDVSRVTVDCDVRQVTIPGLAANAEYEVRVCGRCEVGDGPVGDAKVMVKTKPASKPEMPRALKVSKKKVLLKWQAPTCVGDGCSVEEYIIKQEIETDQWEESLRVPSDKCSCNVESFSNTVPKFKVAASCGSAGLSCDSEPCTVDLTKPPTCENLKQYLCANSLIDSTNPHIYIPELRLVSSKAKDMIEKYEFGEKKFDVQEKVIMLVGATGSGKTTLINGFINYIFGIEWKDPFRFKMIVEPNVANQAMSQTTKITSYTIHHLEGFRVHYTLTIVDTPGFGDVSGIMKDKEITEKIRKFFTNCGENGITHIDAVGFVASSSLPRLTPTQSYIFEQILSLFGKDIADNIFLLLTFADGKKPQVLSGIKEAKIPFKKYFKFNNSALYAFQGEERRNENDSDEEDGGFDTMFWEMGVKSFSLFLDQLKFMESKSLVLTQDVLNERNRLQIYVAGIQRDIRQGLTTLERLKKEKEILEKHHADIERNKAFWYEVDEEVFVTVPIPAGQYVTNCLNCNRTCHEFCKIPENNLKKGCWVMTDGYCRVCPNKCIWSVHKNFPYKYELEIKKVKKTVDELRQRYEEASKKKLSTENLIEEVNEEFNALKVKVLGITHSVRMALQRLQEIALRPNPMTTVQYLDVLMENEKCQGLPGWQARLEQLIIVRKEAEYMEMIANKGFDPFKQYAEKLELKMMNSKNKAWAKVFQYFKM</sequence>
<keyword evidence="5" id="KW-1185">Reference proteome</keyword>
<evidence type="ECO:0000256" key="1">
    <source>
        <dbReference type="RuleBase" id="RU004560"/>
    </source>
</evidence>
<reference evidence="4 5" key="1">
    <citation type="submission" date="2023-03" db="EMBL/GenBank/DDBJ databases">
        <title>High-quality genome of Scylla paramamosain provides insights in environmental adaptation.</title>
        <authorList>
            <person name="Zhang L."/>
        </authorList>
    </citation>
    <scope>NUCLEOTIDE SEQUENCE [LARGE SCALE GENOMIC DNA]</scope>
    <source>
        <strain evidence="4">LZ_2023a</strain>
        <tissue evidence="4">Muscle</tissue>
    </source>
</reference>
<evidence type="ECO:0000259" key="3">
    <source>
        <dbReference type="PROSITE" id="PS50853"/>
    </source>
</evidence>
<dbReference type="CDD" id="cd00063">
    <property type="entry name" value="FN3"/>
    <property type="match status" value="1"/>
</dbReference>
<feature type="coiled-coil region" evidence="2">
    <location>
        <begin position="1163"/>
        <end position="1197"/>
    </location>
</feature>
<dbReference type="PANTHER" id="PTHR31594:SF16">
    <property type="entry name" value="SI:CH211-281L24.3"/>
    <property type="match status" value="1"/>
</dbReference>
<gene>
    <name evidence="4" type="ORF">O3P69_003290</name>
</gene>
<keyword evidence="2" id="KW-0175">Coiled coil</keyword>
<dbReference type="SUPFAM" id="SSF49265">
    <property type="entry name" value="Fibronectin type III"/>
    <property type="match status" value="1"/>
</dbReference>
<dbReference type="InterPro" id="IPR052090">
    <property type="entry name" value="Cytolytic_pore-forming_toxin"/>
</dbReference>
<dbReference type="InterPro" id="IPR003961">
    <property type="entry name" value="FN3_dom"/>
</dbReference>
<dbReference type="PANTHER" id="PTHR31594">
    <property type="entry name" value="AIG1-TYPE G DOMAIN-CONTAINING PROTEIN"/>
    <property type="match status" value="1"/>
</dbReference>
<dbReference type="Pfam" id="PF18078">
    <property type="entry name" value="Thioredoxin_11"/>
    <property type="match status" value="1"/>
</dbReference>
<proteinExistence type="inferred from homology"/>
<dbReference type="InterPro" id="IPR036116">
    <property type="entry name" value="FN3_sf"/>
</dbReference>
<dbReference type="EMBL" id="JARAKH010000010">
    <property type="protein sequence ID" value="KAK8400525.1"/>
    <property type="molecule type" value="Genomic_DNA"/>
</dbReference>
<accession>A0AAW0UKB6</accession>
<dbReference type="Pfam" id="PF00735">
    <property type="entry name" value="Septin"/>
    <property type="match status" value="1"/>
</dbReference>
<dbReference type="Pfam" id="PF21109">
    <property type="entry name" value="Stonustoxin_helical"/>
    <property type="match status" value="1"/>
</dbReference>
<feature type="domain" description="Fibronectin type-III" evidence="3">
    <location>
        <begin position="557"/>
        <end position="653"/>
    </location>
</feature>
<dbReference type="Proteomes" id="UP001487740">
    <property type="component" value="Unassembled WGS sequence"/>
</dbReference>
<dbReference type="PROSITE" id="PS50853">
    <property type="entry name" value="FN3"/>
    <property type="match status" value="2"/>
</dbReference>
<dbReference type="InterPro" id="IPR040581">
    <property type="entry name" value="Thioredoxin_11"/>
</dbReference>
<evidence type="ECO:0000256" key="2">
    <source>
        <dbReference type="SAM" id="Coils"/>
    </source>
</evidence>
<organism evidence="4 5">
    <name type="scientific">Scylla paramamosain</name>
    <name type="common">Mud crab</name>
    <dbReference type="NCBI Taxonomy" id="85552"/>
    <lineage>
        <taxon>Eukaryota</taxon>
        <taxon>Metazoa</taxon>
        <taxon>Ecdysozoa</taxon>
        <taxon>Arthropoda</taxon>
        <taxon>Crustacea</taxon>
        <taxon>Multicrustacea</taxon>
        <taxon>Malacostraca</taxon>
        <taxon>Eumalacostraca</taxon>
        <taxon>Eucarida</taxon>
        <taxon>Decapoda</taxon>
        <taxon>Pleocyemata</taxon>
        <taxon>Brachyura</taxon>
        <taxon>Eubrachyura</taxon>
        <taxon>Portunoidea</taxon>
        <taxon>Portunidae</taxon>
        <taxon>Portuninae</taxon>
        <taxon>Scylla</taxon>
    </lineage>
</organism>
<feature type="domain" description="Fibronectin type-III" evidence="3">
    <location>
        <begin position="655"/>
        <end position="750"/>
    </location>
</feature>
<keyword evidence="1" id="KW-0342">GTP-binding</keyword>
<dbReference type="SUPFAM" id="SSF52540">
    <property type="entry name" value="P-loop containing nucleoside triphosphate hydrolases"/>
    <property type="match status" value="2"/>
</dbReference>
<dbReference type="SMART" id="SM00060">
    <property type="entry name" value="FN3"/>
    <property type="match status" value="2"/>
</dbReference>